<feature type="coiled-coil region" evidence="1">
    <location>
        <begin position="405"/>
        <end position="432"/>
    </location>
</feature>
<feature type="coiled-coil region" evidence="1">
    <location>
        <begin position="64"/>
        <end position="112"/>
    </location>
</feature>
<dbReference type="AlphaFoldDB" id="A0A9F2R0P2"/>
<dbReference type="CTD" id="80129"/>
<dbReference type="OrthoDB" id="5832575at2759"/>
<organism evidence="2 3">
    <name type="scientific">Python bivittatus</name>
    <name type="common">Burmese python</name>
    <name type="synonym">Python molurus bivittatus</name>
    <dbReference type="NCBI Taxonomy" id="176946"/>
    <lineage>
        <taxon>Eukaryota</taxon>
        <taxon>Metazoa</taxon>
        <taxon>Chordata</taxon>
        <taxon>Craniata</taxon>
        <taxon>Vertebrata</taxon>
        <taxon>Euteleostomi</taxon>
        <taxon>Lepidosauria</taxon>
        <taxon>Squamata</taxon>
        <taxon>Bifurcata</taxon>
        <taxon>Unidentata</taxon>
        <taxon>Episquamata</taxon>
        <taxon>Toxicofera</taxon>
        <taxon>Serpentes</taxon>
        <taxon>Henophidia</taxon>
        <taxon>Pythonidae</taxon>
        <taxon>Python</taxon>
    </lineage>
</organism>
<gene>
    <name evidence="3" type="primary">CCDC170</name>
</gene>
<accession>A0A9F2R0P2</accession>
<dbReference type="PANTHER" id="PTHR18863:SF4">
    <property type="entry name" value="COILED-COIL DOMAIN-CONTAINING PROTEIN 170"/>
    <property type="match status" value="1"/>
</dbReference>
<dbReference type="Proteomes" id="UP000695026">
    <property type="component" value="Unplaced"/>
</dbReference>
<feature type="coiled-coil region" evidence="1">
    <location>
        <begin position="498"/>
        <end position="664"/>
    </location>
</feature>
<feature type="coiled-coil region" evidence="1">
    <location>
        <begin position="275"/>
        <end position="309"/>
    </location>
</feature>
<feature type="coiled-coil region" evidence="1">
    <location>
        <begin position="219"/>
        <end position="246"/>
    </location>
</feature>
<dbReference type="InterPro" id="IPR039139">
    <property type="entry name" value="CCDC170-like"/>
</dbReference>
<feature type="coiled-coil region" evidence="1">
    <location>
        <begin position="141"/>
        <end position="175"/>
    </location>
</feature>
<dbReference type="PANTHER" id="PTHR18863">
    <property type="entry name" value="TSEC-2-RELATED"/>
    <property type="match status" value="1"/>
</dbReference>
<dbReference type="OMA" id="EQRTHNY"/>
<name>A0A9F2R0P2_PYTBI</name>
<dbReference type="KEGG" id="pbi:103067248"/>
<sequence length="717" mass="82044">MKSASSSRAGSACSRLIDVTSNAPLLRPPAIVSTSSEAEQRTHNYLLLDVPDTREQLVHYRNAAETARSELAALLVKYECAQAEILELKSKIASQEVSIQELKAEVGGYKENDARQSSLLSSMQHKFQELEKDSGTIAISKHQAELKAQAILQENLELKEKIHEQEGQIRKYLNKSEESKSHASKVIREQTEFFAQLCHLLKLDIRGNEESPELLLSKIRDMCKENDMLKEEIATLREAVTIHEMELKANRETIMRLVSEVNKEQKIAAACSQDIEKLSDDLNNVTGAKQNLEEEIRNLQDRLAASQTAWEEVGQLRIHCNEKEAELRTSLEQARAEKKLHNEFKDQIVTLLGSNSTLAAPSKEDIVEKIRELCHREEGKKTMVSQLEAQISKLTETLETQAVLHQEALQRAKKAENKLEMLHDQLMRLEGELVSGDVMRDVWKLEKQQYLKFLDQLSEKMNLDSIAEEVGFDMRLDAVLARAEQLIKLERDTLTDNKIMARNLQRKVKAQKEQLENKELHMKLLRQKIIQLEEEKQVRTALAVERDEANLTLRKLQKKIDRLQNELSLARETNTDLKVKLADTNELKIRALEQDKTIEELSKSQEKLEKMKTKAEKQLTSVKSELHVREHEAKEDKEKAKHLLESVTTEATALKSTLEEVMKREKQLADFRTVISRMLGLNIATVALPDYEIVTHLEGLIHSHQHHCSPCVCFKCQ</sequence>
<proteinExistence type="predicted"/>
<reference evidence="3" key="1">
    <citation type="submission" date="2025-08" db="UniProtKB">
        <authorList>
            <consortium name="RefSeq"/>
        </authorList>
    </citation>
    <scope>IDENTIFICATION</scope>
    <source>
        <tissue evidence="3">Liver</tissue>
    </source>
</reference>
<dbReference type="RefSeq" id="XP_007432740.1">
    <property type="nucleotide sequence ID" value="XM_007432678.2"/>
</dbReference>
<dbReference type="GeneID" id="103067248"/>
<evidence type="ECO:0000313" key="3">
    <source>
        <dbReference type="RefSeq" id="XP_007432740.1"/>
    </source>
</evidence>
<keyword evidence="1" id="KW-0175">Coiled coil</keyword>
<protein>
    <submittedName>
        <fullName evidence="3">Coiled-coil domain-containing protein 170 isoform X1</fullName>
    </submittedName>
</protein>
<evidence type="ECO:0000313" key="2">
    <source>
        <dbReference type="Proteomes" id="UP000695026"/>
    </source>
</evidence>
<keyword evidence="2" id="KW-1185">Reference proteome</keyword>
<evidence type="ECO:0000256" key="1">
    <source>
        <dbReference type="SAM" id="Coils"/>
    </source>
</evidence>